<protein>
    <submittedName>
        <fullName evidence="9">CusA/CzcA family heavy metal efflux RND transporter</fullName>
    </submittedName>
</protein>
<dbReference type="PRINTS" id="PR00702">
    <property type="entry name" value="ACRIFLAVINRP"/>
</dbReference>
<accession>A0A9X4MNB0</accession>
<comment type="caution">
    <text evidence="9">The sequence shown here is derived from an EMBL/GenBank/DDBJ whole genome shotgun (WGS) entry which is preliminary data.</text>
</comment>
<evidence type="ECO:0000256" key="1">
    <source>
        <dbReference type="ARBA" id="ARBA00004651"/>
    </source>
</evidence>
<dbReference type="SUPFAM" id="SSF82693">
    <property type="entry name" value="Multidrug efflux transporter AcrB pore domain, PN1, PN2, PC1 and PC2 subdomains"/>
    <property type="match status" value="2"/>
</dbReference>
<dbReference type="PANTHER" id="PTHR32063:SF19">
    <property type="entry name" value="CATION EFFLUX SYSTEM PROTEIN CUSA"/>
    <property type="match status" value="1"/>
</dbReference>
<feature type="transmembrane region" description="Helical" evidence="8">
    <location>
        <begin position="888"/>
        <end position="907"/>
    </location>
</feature>
<keyword evidence="7 8" id="KW-0472">Membrane</keyword>
<feature type="transmembrane region" description="Helical" evidence="8">
    <location>
        <begin position="914"/>
        <end position="934"/>
    </location>
</feature>
<keyword evidence="10" id="KW-1185">Reference proteome</keyword>
<proteinExistence type="inferred from homology"/>
<keyword evidence="5 8" id="KW-0812">Transmembrane</keyword>
<dbReference type="InterPro" id="IPR027463">
    <property type="entry name" value="AcrB_DN_DC_subdom"/>
</dbReference>
<feature type="transmembrane region" description="Helical" evidence="8">
    <location>
        <begin position="81"/>
        <end position="97"/>
    </location>
</feature>
<sequence length="1072" mass="118725">MLTKIIEWSINNKFMVILLTALLIVGGGYALKNTPIDAIPDLSDVQVIVFTEYAGQAPQVVEDQVTYPLTTQMLAVPHAKVVRGYSFFGFSFVYVIFDDGTDIYWARSRVLEYLNYASKKLPQGVTPSLGPDATGVGWVYEYVLESDRHDLQQLRSIQDWYLRYELAAVEGVSEVASIGGYVKQYQVSVDPNRLLAYHITIPQIRKAIQQSNNDVGGRLVEMGESEFMVRGLGYIKSVTDIEQVVVSTDRLGTPVLVKDLAEVRIGPELRRGVSELDGKGEAVGGIVVMRFGGNALTVIENVKKKIAALQAGLPEGVRIKTAYDRSGLIKHAVSTLKEKLLEESIVVALVTALFLFHLPSAFVAIFTLPVAILMAFIIMHAQGINANIMSLGGIAIAIGAMIDAAIIMIENAHKHLERDRGKKPHWEIILASAQEVGPTLFYSLLVITVSFLPVFTLQEQSGRLFKPLAFTKTYAMGAAALLSVTLVPVLMGWFIRGKIKPEHANPVNRLLIRVYHPVVDFVLRQRKGTILVALLLIASIAWPISRMGSEFMPPLYEGDLLYMPTTMPGISITKAKEVLQQTDRIIAAFPEVERVFGKIGRAETATDPAPLSMLETTITLKPEEQWRTVEVPRFYSDWPSWLQKPFRLLWPDQKRMTPEQLIERLNNAIQFPGLTNAWTMPIKTRIDMLSTGIKTPVGIKVMGNDLNELSRIGEEIEALISTLPGTLSAYSERVVGGNYLDFNVDRAAAARYGLTVGEVQDIIQSAVGGMNITQTVEGLERYPVNIRYLRDYRNDLQSLHRILVPLRDGTHIPISQVATISMHKGPPAIKSENARRTAWVYVDITGIDIGTYVKQAQAAVAAKIKLPPGYSIVWSGQFEYMQSAKERLVVIIPLTILLIFVIIYLNTKSLVKTAIVFLAVPFSLVGAFWFLYLLGYHTSVAVWVGIIALAGLDAETGVVMLLYLDISYKLWGDADRMRTRGDLVQAIHHGAVKRIRPKIMTISVIIAGLLPIMWSHGAGADVMKRIAAPMVGGVVTSGVMELLVYPVIFFLWRSRKLQDSMTATAEEEVEGA</sequence>
<feature type="transmembrane region" description="Helical" evidence="8">
    <location>
        <begin position="474"/>
        <end position="495"/>
    </location>
</feature>
<keyword evidence="4" id="KW-1003">Cell membrane</keyword>
<keyword evidence="3" id="KW-0813">Transport</keyword>
<evidence type="ECO:0000256" key="2">
    <source>
        <dbReference type="ARBA" id="ARBA00010942"/>
    </source>
</evidence>
<evidence type="ECO:0000256" key="3">
    <source>
        <dbReference type="ARBA" id="ARBA00022448"/>
    </source>
</evidence>
<evidence type="ECO:0000256" key="8">
    <source>
        <dbReference type="SAM" id="Phobius"/>
    </source>
</evidence>
<evidence type="ECO:0000256" key="7">
    <source>
        <dbReference type="ARBA" id="ARBA00023136"/>
    </source>
</evidence>
<feature type="transmembrane region" description="Helical" evidence="8">
    <location>
        <begin position="528"/>
        <end position="545"/>
    </location>
</feature>
<dbReference type="InterPro" id="IPR004763">
    <property type="entry name" value="CusA-like"/>
</dbReference>
<dbReference type="Gene3D" id="3.30.70.1440">
    <property type="entry name" value="Multidrug efflux transporter AcrB pore domain"/>
    <property type="match status" value="1"/>
</dbReference>
<evidence type="ECO:0000256" key="4">
    <source>
        <dbReference type="ARBA" id="ARBA00022475"/>
    </source>
</evidence>
<name>A0A9X4MNB0_9BACT</name>
<dbReference type="InterPro" id="IPR001036">
    <property type="entry name" value="Acrflvin-R"/>
</dbReference>
<keyword evidence="6 8" id="KW-1133">Transmembrane helix</keyword>
<evidence type="ECO:0000256" key="6">
    <source>
        <dbReference type="ARBA" id="ARBA00022989"/>
    </source>
</evidence>
<dbReference type="RefSeq" id="WP_307632776.1">
    <property type="nucleotide sequence ID" value="NZ_JAPHEH010000001.1"/>
</dbReference>
<dbReference type="AlphaFoldDB" id="A0A9X4MNB0"/>
<comment type="subcellular location">
    <subcellularLocation>
        <location evidence="1">Cell membrane</location>
        <topology evidence="1">Multi-pass membrane protein</topology>
    </subcellularLocation>
</comment>
<dbReference type="PANTHER" id="PTHR32063">
    <property type="match status" value="1"/>
</dbReference>
<dbReference type="GO" id="GO:0008324">
    <property type="term" value="F:monoatomic cation transmembrane transporter activity"/>
    <property type="evidence" value="ECO:0007669"/>
    <property type="project" value="InterPro"/>
</dbReference>
<evidence type="ECO:0000313" key="10">
    <source>
        <dbReference type="Proteomes" id="UP001154240"/>
    </source>
</evidence>
<dbReference type="SUPFAM" id="SSF82866">
    <property type="entry name" value="Multidrug efflux transporter AcrB transmembrane domain"/>
    <property type="match status" value="2"/>
</dbReference>
<dbReference type="SUPFAM" id="SSF82714">
    <property type="entry name" value="Multidrug efflux transporter AcrB TolC docking domain, DN and DC subdomains"/>
    <property type="match status" value="2"/>
</dbReference>
<dbReference type="GO" id="GO:0042910">
    <property type="term" value="F:xenobiotic transmembrane transporter activity"/>
    <property type="evidence" value="ECO:0007669"/>
    <property type="project" value="TreeGrafter"/>
</dbReference>
<dbReference type="Gene3D" id="3.30.70.1320">
    <property type="entry name" value="Multidrug efflux transporter AcrB pore domain like"/>
    <property type="match status" value="1"/>
</dbReference>
<feature type="transmembrane region" description="Helical" evidence="8">
    <location>
        <begin position="345"/>
        <end position="378"/>
    </location>
</feature>
<dbReference type="Pfam" id="PF00873">
    <property type="entry name" value="ACR_tran"/>
    <property type="match status" value="2"/>
</dbReference>
<dbReference type="Gene3D" id="1.20.1640.10">
    <property type="entry name" value="Multidrug efflux transporter AcrB transmembrane domain"/>
    <property type="match status" value="2"/>
</dbReference>
<comment type="similarity">
    <text evidence="2">Belongs to the resistance-nodulation-cell division (RND) (TC 2.A.6) family.</text>
</comment>
<feature type="transmembrane region" description="Helical" evidence="8">
    <location>
        <begin position="428"/>
        <end position="454"/>
    </location>
</feature>
<reference evidence="9" key="1">
    <citation type="journal article" date="2022" name="bioRxiv">
        <title>Thiovibrio frasassiensisgen. nov., sp. nov., an autotrophic, elemental sulfur disproportionating bacterium isolated from sulfidic karst sediment, and proposal of Thiovibrionaceae fam. nov.</title>
        <authorList>
            <person name="Aronson H."/>
            <person name="Thomas C."/>
            <person name="Bhattacharyya M."/>
            <person name="Eckstein S."/>
            <person name="Jensen S."/>
            <person name="Barco R."/>
            <person name="Macalady J."/>
            <person name="Amend J."/>
        </authorList>
    </citation>
    <scope>NUCLEOTIDE SEQUENCE</scope>
    <source>
        <strain evidence="9">RS19-109</strain>
    </source>
</reference>
<gene>
    <name evidence="9" type="ORF">OLX77_06480</name>
</gene>
<dbReference type="Proteomes" id="UP001154240">
    <property type="component" value="Unassembled WGS sequence"/>
</dbReference>
<feature type="transmembrane region" description="Helical" evidence="8">
    <location>
        <begin position="1030"/>
        <end position="1052"/>
    </location>
</feature>
<evidence type="ECO:0000313" key="9">
    <source>
        <dbReference type="EMBL" id="MDG4475802.1"/>
    </source>
</evidence>
<organism evidence="9 10">
    <name type="scientific">Thiovibrio frasassiensis</name>
    <dbReference type="NCBI Taxonomy" id="2984131"/>
    <lineage>
        <taxon>Bacteria</taxon>
        <taxon>Pseudomonadati</taxon>
        <taxon>Thermodesulfobacteriota</taxon>
        <taxon>Desulfobulbia</taxon>
        <taxon>Desulfobulbales</taxon>
        <taxon>Thiovibrionaceae</taxon>
        <taxon>Thiovibrio</taxon>
    </lineage>
</organism>
<dbReference type="EMBL" id="JAPHEH010000001">
    <property type="protein sequence ID" value="MDG4475802.1"/>
    <property type="molecule type" value="Genomic_DNA"/>
</dbReference>
<feature type="transmembrane region" description="Helical" evidence="8">
    <location>
        <begin position="999"/>
        <end position="1018"/>
    </location>
</feature>
<dbReference type="Gene3D" id="3.30.70.1430">
    <property type="entry name" value="Multidrug efflux transporter AcrB pore domain"/>
    <property type="match status" value="2"/>
</dbReference>
<dbReference type="GO" id="GO:0005886">
    <property type="term" value="C:plasma membrane"/>
    <property type="evidence" value="ECO:0007669"/>
    <property type="project" value="UniProtKB-SubCell"/>
</dbReference>
<reference evidence="9" key="2">
    <citation type="submission" date="2022-10" db="EMBL/GenBank/DDBJ databases">
        <authorList>
            <person name="Aronson H.S."/>
        </authorList>
    </citation>
    <scope>NUCLEOTIDE SEQUENCE</scope>
    <source>
        <strain evidence="9">RS19-109</strain>
    </source>
</reference>
<dbReference type="Gene3D" id="3.30.2090.10">
    <property type="entry name" value="Multidrug efflux transporter AcrB TolC docking domain, DN and DC subdomains"/>
    <property type="match status" value="2"/>
</dbReference>
<feature type="transmembrane region" description="Helical" evidence="8">
    <location>
        <begin position="384"/>
        <end position="407"/>
    </location>
</feature>
<feature type="transmembrane region" description="Helical" evidence="8">
    <location>
        <begin position="940"/>
        <end position="964"/>
    </location>
</feature>
<evidence type="ECO:0000256" key="5">
    <source>
        <dbReference type="ARBA" id="ARBA00022692"/>
    </source>
</evidence>
<dbReference type="NCBIfam" id="TIGR00914">
    <property type="entry name" value="2A0601"/>
    <property type="match status" value="1"/>
</dbReference>